<keyword evidence="5" id="KW-1185">Reference proteome</keyword>
<comment type="subcellular location">
    <subcellularLocation>
        <location evidence="1">Nucleus</location>
    </subcellularLocation>
</comment>
<feature type="compositionally biased region" description="Basic residues" evidence="3">
    <location>
        <begin position="1"/>
        <end position="13"/>
    </location>
</feature>
<dbReference type="InterPro" id="IPR012890">
    <property type="entry name" value="GCFC2-like"/>
</dbReference>
<proteinExistence type="predicted"/>
<dbReference type="OrthoDB" id="429427at2759"/>
<evidence type="ECO:0000256" key="3">
    <source>
        <dbReference type="SAM" id="MobiDB-lite"/>
    </source>
</evidence>
<dbReference type="AlphaFoldDB" id="A0A0D7AXA8"/>
<dbReference type="Proteomes" id="UP000054007">
    <property type="component" value="Unassembled WGS sequence"/>
</dbReference>
<feature type="compositionally biased region" description="Low complexity" evidence="3">
    <location>
        <begin position="79"/>
        <end position="105"/>
    </location>
</feature>
<feature type="compositionally biased region" description="Basic and acidic residues" evidence="3">
    <location>
        <begin position="15"/>
        <end position="26"/>
    </location>
</feature>
<feature type="compositionally biased region" description="Basic and acidic residues" evidence="3">
    <location>
        <begin position="432"/>
        <end position="453"/>
    </location>
</feature>
<feature type="region of interest" description="Disordered" evidence="3">
    <location>
        <begin position="411"/>
        <end position="477"/>
    </location>
</feature>
<gene>
    <name evidence="4" type="ORF">CYLTODRAFT_494369</name>
</gene>
<protein>
    <recommendedName>
        <fullName evidence="6">GCFC-domain-containing protein</fullName>
    </recommendedName>
</protein>
<feature type="compositionally biased region" description="Basic residues" evidence="3">
    <location>
        <begin position="46"/>
        <end position="55"/>
    </location>
</feature>
<dbReference type="GO" id="GO:0071008">
    <property type="term" value="C:U2-type post-mRNA release spliceosomal complex"/>
    <property type="evidence" value="ECO:0007669"/>
    <property type="project" value="InterPro"/>
</dbReference>
<dbReference type="GO" id="GO:0000390">
    <property type="term" value="P:spliceosomal complex disassembly"/>
    <property type="evidence" value="ECO:0007669"/>
    <property type="project" value="InterPro"/>
</dbReference>
<evidence type="ECO:0000256" key="2">
    <source>
        <dbReference type="ARBA" id="ARBA00023242"/>
    </source>
</evidence>
<dbReference type="EMBL" id="KN880743">
    <property type="protein sequence ID" value="KIY62847.1"/>
    <property type="molecule type" value="Genomic_DNA"/>
</dbReference>
<feature type="compositionally biased region" description="Polar residues" evidence="3">
    <location>
        <begin position="29"/>
        <end position="41"/>
    </location>
</feature>
<feature type="region of interest" description="Disordered" evidence="3">
    <location>
        <begin position="156"/>
        <end position="227"/>
    </location>
</feature>
<name>A0A0D7AXA8_9AGAR</name>
<dbReference type="PANTHER" id="PTHR12214">
    <property type="entry name" value="GC-RICH SEQUENCE DNA-BINDING FACTOR"/>
    <property type="match status" value="1"/>
</dbReference>
<reference evidence="4 5" key="1">
    <citation type="journal article" date="2015" name="Fungal Genet. Biol.">
        <title>Evolution of novel wood decay mechanisms in Agaricales revealed by the genome sequences of Fistulina hepatica and Cylindrobasidium torrendii.</title>
        <authorList>
            <person name="Floudas D."/>
            <person name="Held B.W."/>
            <person name="Riley R."/>
            <person name="Nagy L.G."/>
            <person name="Koehler G."/>
            <person name="Ransdell A.S."/>
            <person name="Younus H."/>
            <person name="Chow J."/>
            <person name="Chiniquy J."/>
            <person name="Lipzen A."/>
            <person name="Tritt A."/>
            <person name="Sun H."/>
            <person name="Haridas S."/>
            <person name="LaButti K."/>
            <person name="Ohm R.A."/>
            <person name="Kues U."/>
            <person name="Blanchette R.A."/>
            <person name="Grigoriev I.V."/>
            <person name="Minto R.E."/>
            <person name="Hibbett D.S."/>
        </authorList>
    </citation>
    <scope>NUCLEOTIDE SEQUENCE [LARGE SCALE GENOMIC DNA]</scope>
    <source>
        <strain evidence="4 5">FP15055 ss-10</strain>
    </source>
</reference>
<feature type="region of interest" description="Disordered" evidence="3">
    <location>
        <begin position="1"/>
        <end position="141"/>
    </location>
</feature>
<keyword evidence="2" id="KW-0539">Nucleus</keyword>
<evidence type="ECO:0000313" key="5">
    <source>
        <dbReference type="Proteomes" id="UP000054007"/>
    </source>
</evidence>
<evidence type="ECO:0000256" key="1">
    <source>
        <dbReference type="ARBA" id="ARBA00004123"/>
    </source>
</evidence>
<dbReference type="Pfam" id="PF15458">
    <property type="entry name" value="NTR2"/>
    <property type="match status" value="1"/>
</dbReference>
<feature type="compositionally biased region" description="Basic and acidic residues" evidence="3">
    <location>
        <begin position="165"/>
        <end position="184"/>
    </location>
</feature>
<feature type="compositionally biased region" description="Acidic residues" evidence="3">
    <location>
        <begin position="466"/>
        <end position="475"/>
    </location>
</feature>
<accession>A0A0D7AXA8</accession>
<feature type="compositionally biased region" description="Acidic residues" evidence="3">
    <location>
        <begin position="211"/>
        <end position="223"/>
    </location>
</feature>
<dbReference type="PANTHER" id="PTHR12214:SF0">
    <property type="entry name" value="LD29489P"/>
    <property type="match status" value="1"/>
</dbReference>
<dbReference type="STRING" id="1314674.A0A0D7AXA8"/>
<organism evidence="4 5">
    <name type="scientific">Cylindrobasidium torrendii FP15055 ss-10</name>
    <dbReference type="NCBI Taxonomy" id="1314674"/>
    <lineage>
        <taxon>Eukaryota</taxon>
        <taxon>Fungi</taxon>
        <taxon>Dikarya</taxon>
        <taxon>Basidiomycota</taxon>
        <taxon>Agaricomycotina</taxon>
        <taxon>Agaricomycetes</taxon>
        <taxon>Agaricomycetidae</taxon>
        <taxon>Agaricales</taxon>
        <taxon>Marasmiineae</taxon>
        <taxon>Physalacriaceae</taxon>
        <taxon>Cylindrobasidium</taxon>
    </lineage>
</organism>
<sequence>MFHKRVSKSKPARRALLDDDHDEAPKNDVANSAAESPSTLATKLKDRAKKSRPKSRLSFGGPEDEESAEPVFQVKKSRLSQQSAKSSKQSQSILDISISSTASSSGPTYDAAHLDELRASTRKAPRPAVENDSYDADMSMSVDDVQEVTMSIVDEEQPAGTAIHTESHIKQAKERRERARKAPGEEDYISLSLTTRSDEKGPHPSSRLVREDDELGEGDDEYSEFTSAQERIALGKKSRKVEAQKRRADIENMIAEADFDDEEAEWEEAQLKRGGHLGGTSSSTTKHKLEYKPAPIPPATSIPSLGTAVDQLAQQLAILTASHAANVSAMASTAQERDMLDRQESEMREMVTRAEEKRAWFSSFNDWVEAVASFLDEKFPLVEKLEDEHISFLQERYEMLRKRRMDDDRDDLSLFFGTPPTPIPENESENDEFGRARPGVEERRAERRNDRLARQQRRARQRGEEEGYSTDEELPPADNAAYQSALQGLEDKRAEVLADVKAKEFLDPGQGRWSEWRERYTDSYVGAYGGLGVVSVWEFWARLEMARWDCIEDLNSLDSFKWYRGLYVYCRPDGQELGPEGDLVASMITTAVIPRLAKVLEGGALDVYSSKHIRRVVDLTEEVEASVESVEDGQIKKQVLYKAVQTCFDRAVADVQTLQSAQGSGMSGFNPDGLPARKRYLARRLKLLRNLLRWRKHIGDTYGVGRTVEVLLEDVMLPVANSGWEVGGEDVMRQVLATLPEELVPQVLRTRLAIQ</sequence>
<evidence type="ECO:0008006" key="6">
    <source>
        <dbReference type="Google" id="ProtNLM"/>
    </source>
</evidence>
<dbReference type="GO" id="GO:0003677">
    <property type="term" value="F:DNA binding"/>
    <property type="evidence" value="ECO:0007669"/>
    <property type="project" value="InterPro"/>
</dbReference>
<dbReference type="InterPro" id="IPR028211">
    <property type="entry name" value="Ntr2"/>
</dbReference>
<evidence type="ECO:0000313" key="4">
    <source>
        <dbReference type="EMBL" id="KIY62847.1"/>
    </source>
</evidence>